<gene>
    <name evidence="1" type="ORF">JQS30_08930</name>
</gene>
<dbReference type="RefSeq" id="WP_213169946.1">
    <property type="nucleotide sequence ID" value="NZ_CP070496.1"/>
</dbReference>
<evidence type="ECO:0000313" key="2">
    <source>
        <dbReference type="Proteomes" id="UP000662939"/>
    </source>
</evidence>
<name>A0A895XQV5_9ACTN</name>
<accession>A0A895XQV5</accession>
<dbReference type="KEGG" id="nav:JQS30_08930"/>
<organism evidence="1 2">
    <name type="scientific">Natronoglycomyces albus</name>
    <dbReference type="NCBI Taxonomy" id="2811108"/>
    <lineage>
        <taxon>Bacteria</taxon>
        <taxon>Bacillati</taxon>
        <taxon>Actinomycetota</taxon>
        <taxon>Actinomycetes</taxon>
        <taxon>Glycomycetales</taxon>
        <taxon>Glycomycetaceae</taxon>
        <taxon>Natronoglycomyces</taxon>
    </lineage>
</organism>
<evidence type="ECO:0000313" key="1">
    <source>
        <dbReference type="EMBL" id="QSB03948.1"/>
    </source>
</evidence>
<proteinExistence type="predicted"/>
<keyword evidence="2" id="KW-1185">Reference proteome</keyword>
<dbReference type="Proteomes" id="UP000662939">
    <property type="component" value="Chromosome"/>
</dbReference>
<dbReference type="EMBL" id="CP070496">
    <property type="protein sequence ID" value="QSB03948.1"/>
    <property type="molecule type" value="Genomic_DNA"/>
</dbReference>
<protein>
    <submittedName>
        <fullName evidence="1">Uncharacterized protein</fullName>
    </submittedName>
</protein>
<sequence length="87" mass="9769">MSASIEPGKHYGSFPNQAHMYHLYGSNHGDSLDIYRSDTRTGSPLGRAYLTPKGGWWIMWYVFGSAGDGLTDFHANLVEFTSKHPEF</sequence>
<dbReference type="AlphaFoldDB" id="A0A895XQV5"/>
<reference evidence="1" key="1">
    <citation type="submission" date="2021-02" db="EMBL/GenBank/DDBJ databases">
        <title>Natronoglycomyces albus gen. nov., sp. nov, a haloalkaliphilic actinobacterium from a soda solonchak soil.</title>
        <authorList>
            <person name="Sorokin D.Y."/>
            <person name="Khijniak T.V."/>
            <person name="Zakharycheva A.P."/>
            <person name="Boueva O.V."/>
            <person name="Ariskina E.V."/>
            <person name="Hahnke R.L."/>
            <person name="Bunk B."/>
            <person name="Sproer C."/>
            <person name="Schumann P."/>
            <person name="Evtushenko L.I."/>
            <person name="Kublanov I.V."/>
        </authorList>
    </citation>
    <scope>NUCLEOTIDE SEQUENCE</scope>
    <source>
        <strain evidence="1">DSM 106290</strain>
    </source>
</reference>